<evidence type="ECO:0000259" key="1">
    <source>
        <dbReference type="Pfam" id="PF00622"/>
    </source>
</evidence>
<dbReference type="Gene3D" id="2.60.120.920">
    <property type="match status" value="1"/>
</dbReference>
<gene>
    <name evidence="2" type="ORF">SPRG_12699</name>
</gene>
<sequence>MPYFPVSPTNMCKVVDLSTAVPTKAAPQWQPTCPTTHLTVAATKQWQAFRSATPATDFTVAFQSLGCRYLVLGLSAEPCAHQSDVTGVQFDIRTGAVLRSSKQLVDFASDAAYTVEWQASDELVVRVQLDAKTRTLHYFVNGRATGVSLRNVPDACVYPAVALRGAALDASVTELTLQ</sequence>
<feature type="domain" description="SPRY" evidence="1">
    <location>
        <begin position="72"/>
        <end position="167"/>
    </location>
</feature>
<dbReference type="RefSeq" id="XP_012206809.1">
    <property type="nucleotide sequence ID" value="XM_012351419.1"/>
</dbReference>
<dbReference type="AlphaFoldDB" id="A0A067BV54"/>
<dbReference type="EMBL" id="KK583268">
    <property type="protein sequence ID" value="KDO22419.1"/>
    <property type="molecule type" value="Genomic_DNA"/>
</dbReference>
<proteinExistence type="predicted"/>
<dbReference type="KEGG" id="spar:SPRG_12699"/>
<dbReference type="Pfam" id="PF00622">
    <property type="entry name" value="SPRY"/>
    <property type="match status" value="1"/>
</dbReference>
<evidence type="ECO:0000313" key="3">
    <source>
        <dbReference type="Proteomes" id="UP000030745"/>
    </source>
</evidence>
<dbReference type="Proteomes" id="UP000030745">
    <property type="component" value="Unassembled WGS sequence"/>
</dbReference>
<dbReference type="InterPro" id="IPR043136">
    <property type="entry name" value="B30.2/SPRY_sf"/>
</dbReference>
<dbReference type="VEuPathDB" id="FungiDB:SPRG_12699"/>
<evidence type="ECO:0000313" key="2">
    <source>
        <dbReference type="EMBL" id="KDO22419.1"/>
    </source>
</evidence>
<organism evidence="2 3">
    <name type="scientific">Saprolegnia parasitica (strain CBS 223.65)</name>
    <dbReference type="NCBI Taxonomy" id="695850"/>
    <lineage>
        <taxon>Eukaryota</taxon>
        <taxon>Sar</taxon>
        <taxon>Stramenopiles</taxon>
        <taxon>Oomycota</taxon>
        <taxon>Saprolegniomycetes</taxon>
        <taxon>Saprolegniales</taxon>
        <taxon>Saprolegniaceae</taxon>
        <taxon>Saprolegnia</taxon>
    </lineage>
</organism>
<dbReference type="InterPro" id="IPR013320">
    <property type="entry name" value="ConA-like_dom_sf"/>
</dbReference>
<protein>
    <recommendedName>
        <fullName evidence="1">SPRY domain-containing protein</fullName>
    </recommendedName>
</protein>
<dbReference type="GeneID" id="24134639"/>
<name>A0A067BV54_SAPPC</name>
<accession>A0A067BV54</accession>
<dbReference type="SUPFAM" id="SSF49899">
    <property type="entry name" value="Concanavalin A-like lectins/glucanases"/>
    <property type="match status" value="1"/>
</dbReference>
<keyword evidence="3" id="KW-1185">Reference proteome</keyword>
<reference evidence="2 3" key="1">
    <citation type="journal article" date="2013" name="PLoS Genet.">
        <title>Distinctive expansion of potential virulence genes in the genome of the oomycete fish pathogen Saprolegnia parasitica.</title>
        <authorList>
            <person name="Jiang R.H."/>
            <person name="de Bruijn I."/>
            <person name="Haas B.J."/>
            <person name="Belmonte R."/>
            <person name="Lobach L."/>
            <person name="Christie J."/>
            <person name="van den Ackerveken G."/>
            <person name="Bottin A."/>
            <person name="Bulone V."/>
            <person name="Diaz-Moreno S.M."/>
            <person name="Dumas B."/>
            <person name="Fan L."/>
            <person name="Gaulin E."/>
            <person name="Govers F."/>
            <person name="Grenville-Briggs L.J."/>
            <person name="Horner N.R."/>
            <person name="Levin J.Z."/>
            <person name="Mammella M."/>
            <person name="Meijer H.J."/>
            <person name="Morris P."/>
            <person name="Nusbaum C."/>
            <person name="Oome S."/>
            <person name="Phillips A.J."/>
            <person name="van Rooyen D."/>
            <person name="Rzeszutek E."/>
            <person name="Saraiva M."/>
            <person name="Secombes C.J."/>
            <person name="Seidl M.F."/>
            <person name="Snel B."/>
            <person name="Stassen J.H."/>
            <person name="Sykes S."/>
            <person name="Tripathy S."/>
            <person name="van den Berg H."/>
            <person name="Vega-Arreguin J.C."/>
            <person name="Wawra S."/>
            <person name="Young S.K."/>
            <person name="Zeng Q."/>
            <person name="Dieguez-Uribeondo J."/>
            <person name="Russ C."/>
            <person name="Tyler B.M."/>
            <person name="van West P."/>
        </authorList>
    </citation>
    <scope>NUCLEOTIDE SEQUENCE [LARGE SCALE GENOMIC DNA]</scope>
    <source>
        <strain evidence="2 3">CBS 223.65</strain>
    </source>
</reference>
<dbReference type="InterPro" id="IPR003877">
    <property type="entry name" value="SPRY_dom"/>
</dbReference>